<comment type="caution">
    <text evidence="2">The sequence shown here is derived from an EMBL/GenBank/DDBJ whole genome shotgun (WGS) entry which is preliminary data.</text>
</comment>
<evidence type="ECO:0000313" key="3">
    <source>
        <dbReference type="Proteomes" id="UP001165079"/>
    </source>
</evidence>
<keyword evidence="3" id="KW-1185">Reference proteome</keyword>
<reference evidence="2" key="1">
    <citation type="submission" date="2023-03" db="EMBL/GenBank/DDBJ databases">
        <title>Actinorhabdospora filicis NBRC 111898.</title>
        <authorList>
            <person name="Ichikawa N."/>
            <person name="Sato H."/>
            <person name="Tonouchi N."/>
        </authorList>
    </citation>
    <scope>NUCLEOTIDE SEQUENCE</scope>
    <source>
        <strain evidence="2">NBRC 111898</strain>
    </source>
</reference>
<gene>
    <name evidence="2" type="ORF">Afil01_29900</name>
</gene>
<feature type="transmembrane region" description="Helical" evidence="1">
    <location>
        <begin position="156"/>
        <end position="176"/>
    </location>
</feature>
<keyword evidence="1" id="KW-1133">Transmembrane helix</keyword>
<keyword evidence="1" id="KW-0472">Membrane</keyword>
<feature type="transmembrane region" description="Helical" evidence="1">
    <location>
        <begin position="27"/>
        <end position="50"/>
    </location>
</feature>
<keyword evidence="1" id="KW-0812">Transmembrane</keyword>
<evidence type="ECO:0000313" key="2">
    <source>
        <dbReference type="EMBL" id="GLZ78183.1"/>
    </source>
</evidence>
<organism evidence="2 3">
    <name type="scientific">Actinorhabdospora filicis</name>
    <dbReference type="NCBI Taxonomy" id="1785913"/>
    <lineage>
        <taxon>Bacteria</taxon>
        <taxon>Bacillati</taxon>
        <taxon>Actinomycetota</taxon>
        <taxon>Actinomycetes</taxon>
        <taxon>Micromonosporales</taxon>
        <taxon>Micromonosporaceae</taxon>
        <taxon>Actinorhabdospora</taxon>
    </lineage>
</organism>
<feature type="transmembrane region" description="Helical" evidence="1">
    <location>
        <begin position="125"/>
        <end position="144"/>
    </location>
</feature>
<sequence>MVYKLLGPLATGPVAPRCYKWRVTKEYAALLAQVIPVIALAAAIELRSLVRRYERLRKEAMSTQAPEGEPGDRAVRQVVTGVLAWALCAVLPVLAVSEVRVISVVAGHNVASSVGPVSEQVLTNAIAAVFMLPAIGAGIRLWLATTRKRRSVKVKLVISLLIAALFLLLSSFLRWVF</sequence>
<dbReference type="EMBL" id="BSTX01000002">
    <property type="protein sequence ID" value="GLZ78183.1"/>
    <property type="molecule type" value="Genomic_DNA"/>
</dbReference>
<proteinExistence type="predicted"/>
<protein>
    <submittedName>
        <fullName evidence="2">Uncharacterized protein</fullName>
    </submittedName>
</protein>
<name>A0A9W6SL06_9ACTN</name>
<feature type="transmembrane region" description="Helical" evidence="1">
    <location>
        <begin position="82"/>
        <end position="105"/>
    </location>
</feature>
<evidence type="ECO:0000256" key="1">
    <source>
        <dbReference type="SAM" id="Phobius"/>
    </source>
</evidence>
<dbReference type="AlphaFoldDB" id="A0A9W6SL06"/>
<accession>A0A9W6SL06</accession>
<dbReference type="Proteomes" id="UP001165079">
    <property type="component" value="Unassembled WGS sequence"/>
</dbReference>